<feature type="compositionally biased region" description="Basic residues" evidence="6">
    <location>
        <begin position="183"/>
        <end position="196"/>
    </location>
</feature>
<keyword evidence="3 7" id="KW-0812">Transmembrane</keyword>
<reference evidence="8 9" key="1">
    <citation type="submission" date="2019-03" db="EMBL/GenBank/DDBJ databases">
        <title>Single cell metagenomics reveals metabolic interactions within the superorganism composed of flagellate Streblomastix strix and complex community of Bacteroidetes bacteria on its surface.</title>
        <authorList>
            <person name="Treitli S.C."/>
            <person name="Kolisko M."/>
            <person name="Husnik F."/>
            <person name="Keeling P."/>
            <person name="Hampl V."/>
        </authorList>
    </citation>
    <scope>NUCLEOTIDE SEQUENCE [LARGE SCALE GENOMIC DNA]</scope>
    <source>
        <strain evidence="8">ST1C</strain>
    </source>
</reference>
<evidence type="ECO:0000256" key="3">
    <source>
        <dbReference type="ARBA" id="ARBA00022692"/>
    </source>
</evidence>
<comment type="caution">
    <text evidence="8">The sequence shown here is derived from an EMBL/GenBank/DDBJ whole genome shotgun (WGS) entry which is preliminary data.</text>
</comment>
<sequence length="216" mass="24139">MLPLIIAGGVIVLALFIIIIIYISTQKKLRAEIADLDQKDQSLAQACLKRYDIFAKIYEQTKGYLSQNDEPVKEFANLMTIIKTVKPSEYGRIVDKINALQAKLVALAEVHQELVENKDYQTNKKISKELDDKYQAQRKSFNSAAQDFNGHISGGFGKLVAKGMQVGARPLYQGESKPLGKPAVKKQHKQLNKKRQTSPCSGLGEVFSFFSCFVLV</sequence>
<feature type="region of interest" description="Disordered" evidence="6">
    <location>
        <begin position="172"/>
        <end position="198"/>
    </location>
</feature>
<evidence type="ECO:0008006" key="10">
    <source>
        <dbReference type="Google" id="ProtNLM"/>
    </source>
</evidence>
<dbReference type="InterPro" id="IPR007156">
    <property type="entry name" value="MamQ_LemA"/>
</dbReference>
<keyword evidence="4 7" id="KW-1133">Transmembrane helix</keyword>
<evidence type="ECO:0000256" key="4">
    <source>
        <dbReference type="ARBA" id="ARBA00022989"/>
    </source>
</evidence>
<dbReference type="InterPro" id="IPR023353">
    <property type="entry name" value="LemA-like_dom_sf"/>
</dbReference>
<evidence type="ECO:0000256" key="7">
    <source>
        <dbReference type="SAM" id="Phobius"/>
    </source>
</evidence>
<evidence type="ECO:0000313" key="9">
    <source>
        <dbReference type="Proteomes" id="UP000324800"/>
    </source>
</evidence>
<evidence type="ECO:0000256" key="2">
    <source>
        <dbReference type="ARBA" id="ARBA00008854"/>
    </source>
</evidence>
<dbReference type="Proteomes" id="UP000324800">
    <property type="component" value="Unassembled WGS sequence"/>
</dbReference>
<comment type="subcellular location">
    <subcellularLocation>
        <location evidence="1">Membrane</location>
        <topology evidence="1">Single-pass membrane protein</topology>
    </subcellularLocation>
</comment>
<accession>A0A5J4TEG8</accession>
<dbReference type="SUPFAM" id="SSF140478">
    <property type="entry name" value="LemA-like"/>
    <property type="match status" value="1"/>
</dbReference>
<protein>
    <recommendedName>
        <fullName evidence="10">LemA family protein</fullName>
    </recommendedName>
</protein>
<evidence type="ECO:0000256" key="1">
    <source>
        <dbReference type="ARBA" id="ARBA00004167"/>
    </source>
</evidence>
<gene>
    <name evidence="8" type="ORF">EZS28_048299</name>
</gene>
<feature type="transmembrane region" description="Helical" evidence="7">
    <location>
        <begin position="6"/>
        <end position="23"/>
    </location>
</feature>
<dbReference type="Pfam" id="PF04011">
    <property type="entry name" value="LemA"/>
    <property type="match status" value="1"/>
</dbReference>
<organism evidence="8 9">
    <name type="scientific">Streblomastix strix</name>
    <dbReference type="NCBI Taxonomy" id="222440"/>
    <lineage>
        <taxon>Eukaryota</taxon>
        <taxon>Metamonada</taxon>
        <taxon>Preaxostyla</taxon>
        <taxon>Oxymonadida</taxon>
        <taxon>Streblomastigidae</taxon>
        <taxon>Streblomastix</taxon>
    </lineage>
</organism>
<dbReference type="GO" id="GO:0016020">
    <property type="term" value="C:membrane"/>
    <property type="evidence" value="ECO:0007669"/>
    <property type="project" value="UniProtKB-SubCell"/>
</dbReference>
<comment type="similarity">
    <text evidence="2">Belongs to the LemA family.</text>
</comment>
<dbReference type="Gene3D" id="1.20.1440.20">
    <property type="entry name" value="LemA-like domain"/>
    <property type="match status" value="1"/>
</dbReference>
<proteinExistence type="inferred from homology"/>
<dbReference type="EMBL" id="SNRW01033417">
    <property type="protein sequence ID" value="KAA6356173.1"/>
    <property type="molecule type" value="Genomic_DNA"/>
</dbReference>
<evidence type="ECO:0000313" key="8">
    <source>
        <dbReference type="EMBL" id="KAA6356173.1"/>
    </source>
</evidence>
<evidence type="ECO:0000256" key="5">
    <source>
        <dbReference type="ARBA" id="ARBA00023136"/>
    </source>
</evidence>
<keyword evidence="5 7" id="KW-0472">Membrane</keyword>
<name>A0A5J4TEG8_9EUKA</name>
<evidence type="ECO:0000256" key="6">
    <source>
        <dbReference type="SAM" id="MobiDB-lite"/>
    </source>
</evidence>
<dbReference type="AlphaFoldDB" id="A0A5J4TEG8"/>